<dbReference type="InterPro" id="IPR036770">
    <property type="entry name" value="Ankyrin_rpt-contain_sf"/>
</dbReference>
<dbReference type="PROSITE" id="PS50297">
    <property type="entry name" value="ANK_REP_REGION"/>
    <property type="match status" value="2"/>
</dbReference>
<dbReference type="SMART" id="SM00248">
    <property type="entry name" value="ANK"/>
    <property type="match status" value="6"/>
</dbReference>
<dbReference type="InterPro" id="IPR026961">
    <property type="entry name" value="PGG_dom"/>
</dbReference>
<proteinExistence type="predicted"/>
<keyword evidence="3" id="KW-0677">Repeat</keyword>
<dbReference type="PANTHER" id="PTHR24186:SF37">
    <property type="entry name" value="PGG DOMAIN-CONTAINING PROTEIN"/>
    <property type="match status" value="1"/>
</dbReference>
<feature type="region of interest" description="Disordered" evidence="8">
    <location>
        <begin position="311"/>
        <end position="338"/>
    </location>
</feature>
<evidence type="ECO:0000256" key="2">
    <source>
        <dbReference type="ARBA" id="ARBA00022692"/>
    </source>
</evidence>
<dbReference type="Gene3D" id="1.25.40.20">
    <property type="entry name" value="Ankyrin repeat-containing domain"/>
    <property type="match status" value="2"/>
</dbReference>
<dbReference type="Gramene" id="AUR62043586-RA">
    <property type="protein sequence ID" value="AUR62043586-RA:cds"/>
    <property type="gene ID" value="AUR62043586"/>
</dbReference>
<dbReference type="AlphaFoldDB" id="A0A803NBY0"/>
<keyword evidence="4" id="KW-1133">Transmembrane helix</keyword>
<keyword evidence="6" id="KW-0472">Membrane</keyword>
<dbReference type="OMA" id="SHWRIET"/>
<organism evidence="10 11">
    <name type="scientific">Chenopodium quinoa</name>
    <name type="common">Quinoa</name>
    <dbReference type="NCBI Taxonomy" id="63459"/>
    <lineage>
        <taxon>Eukaryota</taxon>
        <taxon>Viridiplantae</taxon>
        <taxon>Streptophyta</taxon>
        <taxon>Embryophyta</taxon>
        <taxon>Tracheophyta</taxon>
        <taxon>Spermatophyta</taxon>
        <taxon>Magnoliopsida</taxon>
        <taxon>eudicotyledons</taxon>
        <taxon>Gunneridae</taxon>
        <taxon>Pentapetalae</taxon>
        <taxon>Caryophyllales</taxon>
        <taxon>Chenopodiaceae</taxon>
        <taxon>Chenopodioideae</taxon>
        <taxon>Atripliceae</taxon>
        <taxon>Chenopodium</taxon>
    </lineage>
</organism>
<evidence type="ECO:0000256" key="7">
    <source>
        <dbReference type="PROSITE-ProRule" id="PRU00023"/>
    </source>
</evidence>
<dbReference type="Pfam" id="PF13962">
    <property type="entry name" value="PGG"/>
    <property type="match status" value="1"/>
</dbReference>
<dbReference type="GO" id="GO:0005886">
    <property type="term" value="C:plasma membrane"/>
    <property type="evidence" value="ECO:0007669"/>
    <property type="project" value="TreeGrafter"/>
</dbReference>
<feature type="repeat" description="ANK" evidence="7">
    <location>
        <begin position="210"/>
        <end position="242"/>
    </location>
</feature>
<evidence type="ECO:0000256" key="3">
    <source>
        <dbReference type="ARBA" id="ARBA00022737"/>
    </source>
</evidence>
<feature type="repeat" description="ANK" evidence="7">
    <location>
        <begin position="106"/>
        <end position="138"/>
    </location>
</feature>
<dbReference type="EnsemblPlants" id="AUR62043586-RA">
    <property type="protein sequence ID" value="AUR62043586-RA:cds"/>
    <property type="gene ID" value="AUR62043586"/>
</dbReference>
<dbReference type="Proteomes" id="UP000596660">
    <property type="component" value="Unplaced"/>
</dbReference>
<evidence type="ECO:0000256" key="5">
    <source>
        <dbReference type="ARBA" id="ARBA00023043"/>
    </source>
</evidence>
<evidence type="ECO:0000259" key="9">
    <source>
        <dbReference type="Pfam" id="PF13962"/>
    </source>
</evidence>
<feature type="domain" description="PGG" evidence="9">
    <location>
        <begin position="284"/>
        <end position="335"/>
    </location>
</feature>
<name>A0A803NBY0_CHEQI</name>
<sequence length="338" mass="37778">MEGQPKQSVLQENLPSYMIKKLTDKVTPLHEAANRDIRLQDAALEGEVTLLNDLLLEDPHILDRNRYMAQNGCSPLHVSAKAGHLGFVQMILQHKPDLAEELDQSKRWSPLHMASAKGHLEIVNVLLEANPKMCFARDIDGRNAVHISAIYGHTGVLAVLLRAKPQTALELTNAGETVFHLCVKHNRPEALQFLIAFTDNDKLLNSKDSGDNTVLHLAVAAKQHGVVDILLETKMDKNAINRNGFTAKDLCSRSTKEEVDIKIWKSLKRAKASRRKNTVNRHRDWLEKQRNALMVVASLIATMAFQTGVNPPGGVWQEDDNENNYKAGNSIMQDKDSQ</sequence>
<dbReference type="Pfam" id="PF12796">
    <property type="entry name" value="Ank_2"/>
    <property type="match status" value="2"/>
</dbReference>
<keyword evidence="2" id="KW-0812">Transmembrane</keyword>
<evidence type="ECO:0000256" key="6">
    <source>
        <dbReference type="ARBA" id="ARBA00023136"/>
    </source>
</evidence>
<keyword evidence="5 7" id="KW-0040">ANK repeat</keyword>
<evidence type="ECO:0000256" key="4">
    <source>
        <dbReference type="ARBA" id="ARBA00022989"/>
    </source>
</evidence>
<dbReference type="PANTHER" id="PTHR24186">
    <property type="entry name" value="PROTEIN PHOSPHATASE 1 REGULATORY SUBUNIT"/>
    <property type="match status" value="1"/>
</dbReference>
<keyword evidence="11" id="KW-1185">Reference proteome</keyword>
<evidence type="ECO:0000313" key="10">
    <source>
        <dbReference type="EnsemblPlants" id="AUR62043586-RA:cds"/>
    </source>
</evidence>
<reference evidence="10" key="1">
    <citation type="journal article" date="2017" name="Nature">
        <title>The genome of Chenopodium quinoa.</title>
        <authorList>
            <person name="Jarvis D.E."/>
            <person name="Ho Y.S."/>
            <person name="Lightfoot D.J."/>
            <person name="Schmoeckel S.M."/>
            <person name="Li B."/>
            <person name="Borm T.J.A."/>
            <person name="Ohyanagi H."/>
            <person name="Mineta K."/>
            <person name="Michell C.T."/>
            <person name="Saber N."/>
            <person name="Kharbatia N.M."/>
            <person name="Rupper R.R."/>
            <person name="Sharp A.R."/>
            <person name="Dally N."/>
            <person name="Boughton B.A."/>
            <person name="Woo Y.H."/>
            <person name="Gao G."/>
            <person name="Schijlen E.G.W.M."/>
            <person name="Guo X."/>
            <person name="Momin A.A."/>
            <person name="Negrao S."/>
            <person name="Al-Babili S."/>
            <person name="Gehring C."/>
            <person name="Roessner U."/>
            <person name="Jung C."/>
            <person name="Murphy K."/>
            <person name="Arold S.T."/>
            <person name="Gojobori T."/>
            <person name="van der Linden C.G."/>
            <person name="van Loo E.N."/>
            <person name="Jellen E.N."/>
            <person name="Maughan P.J."/>
            <person name="Tester M."/>
        </authorList>
    </citation>
    <scope>NUCLEOTIDE SEQUENCE [LARGE SCALE GENOMIC DNA]</scope>
    <source>
        <strain evidence="10">cv. PI 614886</strain>
    </source>
</reference>
<feature type="repeat" description="ANK" evidence="7">
    <location>
        <begin position="71"/>
        <end position="103"/>
    </location>
</feature>
<evidence type="ECO:0000256" key="1">
    <source>
        <dbReference type="ARBA" id="ARBA00004141"/>
    </source>
</evidence>
<evidence type="ECO:0000313" key="11">
    <source>
        <dbReference type="Proteomes" id="UP000596660"/>
    </source>
</evidence>
<protein>
    <recommendedName>
        <fullName evidence="9">PGG domain-containing protein</fullName>
    </recommendedName>
</protein>
<evidence type="ECO:0000256" key="8">
    <source>
        <dbReference type="SAM" id="MobiDB-lite"/>
    </source>
</evidence>
<dbReference type="PROSITE" id="PS50088">
    <property type="entry name" value="ANK_REPEAT"/>
    <property type="match status" value="3"/>
</dbReference>
<dbReference type="SUPFAM" id="SSF48403">
    <property type="entry name" value="Ankyrin repeat"/>
    <property type="match status" value="1"/>
</dbReference>
<accession>A0A803NBY0</accession>
<dbReference type="Pfam" id="PF00023">
    <property type="entry name" value="Ank"/>
    <property type="match status" value="1"/>
</dbReference>
<reference evidence="10" key="2">
    <citation type="submission" date="2021-03" db="UniProtKB">
        <authorList>
            <consortium name="EnsemblPlants"/>
        </authorList>
    </citation>
    <scope>IDENTIFICATION</scope>
</reference>
<comment type="subcellular location">
    <subcellularLocation>
        <location evidence="1">Membrane</location>
        <topology evidence="1">Multi-pass membrane protein</topology>
    </subcellularLocation>
</comment>
<dbReference type="InterPro" id="IPR002110">
    <property type="entry name" value="Ankyrin_rpt"/>
</dbReference>